<accession>A0ABS6QZN4</accession>
<dbReference type="RefSeq" id="WP_217873582.1">
    <property type="nucleotide sequence ID" value="NZ_JAHSTU010000014.1"/>
</dbReference>
<dbReference type="EMBL" id="JAHSTU010000014">
    <property type="protein sequence ID" value="MBV4524381.1"/>
    <property type="molecule type" value="Genomic_DNA"/>
</dbReference>
<dbReference type="Proteomes" id="UP001049200">
    <property type="component" value="Unassembled WGS sequence"/>
</dbReference>
<name>A0ABS6QZN4_9PSED</name>
<proteinExistence type="predicted"/>
<evidence type="ECO:0008006" key="3">
    <source>
        <dbReference type="Google" id="ProtNLM"/>
    </source>
</evidence>
<organism evidence="1 2">
    <name type="scientific">Pseudomonas azerbaijanoccidentalis</name>
    <dbReference type="NCBI Taxonomy" id="2842347"/>
    <lineage>
        <taxon>Bacteria</taxon>
        <taxon>Pseudomonadati</taxon>
        <taxon>Pseudomonadota</taxon>
        <taxon>Gammaproteobacteria</taxon>
        <taxon>Pseudomonadales</taxon>
        <taxon>Pseudomonadaceae</taxon>
        <taxon>Pseudomonas</taxon>
    </lineage>
</organism>
<protein>
    <recommendedName>
        <fullName evidence="3">Baseplate protein J-like domain-containing protein</fullName>
    </recommendedName>
</protein>
<evidence type="ECO:0000313" key="1">
    <source>
        <dbReference type="EMBL" id="MBV4524381.1"/>
    </source>
</evidence>
<evidence type="ECO:0000313" key="2">
    <source>
        <dbReference type="Proteomes" id="UP001049200"/>
    </source>
</evidence>
<gene>
    <name evidence="1" type="ORF">KVG88_30365</name>
</gene>
<comment type="caution">
    <text evidence="1">The sequence shown here is derived from an EMBL/GenBank/DDBJ whole genome shotgun (WGS) entry which is preliminary data.</text>
</comment>
<sequence length="461" mass="50190">MAITKDQYIQAAANEISNYPSLAKRFQIGDPLITQGLASMAAMLADLGTQVEVTTGEVYLKARDVTVKADAAVKGVLPFGKPCIAVVTVINNGAAPLSILAGRVLRDQNGRMWRVTTGGQIGAGATGSIVARQVELRTLTHTVGQNTPFYTIELAQPDVGYMAEVSVTGWEYSPEFCNVLAGELVYHIQTDENQVISLVFGVNGLSGLQPATGSNIGISIYDTEGDISPSNGMSFYFEYSDAIEKATMALSEVLQAGEAPMSITTMREVCSYPGIYNENAVYLSNFDFLVRKKLGAVTFLNVWNELKEEKARGANQDNINRLFVAVIKEGVSQLALQNEIAAIISAADNSYRLKHVPVIEKPVPLKLTLYVPSTYDSAAIKQAVRALILENYGRLSAWAKRGEAKMLKKDLYELLRQNVPALTQRIADISVDMIGDDTADLPEHFRYVTEESLEVNTETAN</sequence>
<keyword evidence="2" id="KW-1185">Reference proteome</keyword>
<reference evidence="1" key="1">
    <citation type="submission" date="2021-06" db="EMBL/GenBank/DDBJ databases">
        <title>Updating the genus Pseudomonas: Description of 43 new species and partition of the Pseudomonas putida group.</title>
        <authorList>
            <person name="Girard L."/>
            <person name="Lood C."/>
            <person name="Vandamme P."/>
            <person name="Rokni-Zadeh H."/>
            <person name="Van Noort V."/>
            <person name="Hofte M."/>
            <person name="Lavigne R."/>
            <person name="De Mot R."/>
        </authorList>
    </citation>
    <scope>NUCLEOTIDE SEQUENCE</scope>
    <source>
        <strain evidence="1">SWRI74</strain>
    </source>
</reference>